<keyword evidence="1" id="KW-0472">Membrane</keyword>
<name>A0A8S5UKE1_9VIRU</name>
<dbReference type="EMBL" id="BK016101">
    <property type="protein sequence ID" value="DAF94969.1"/>
    <property type="molecule type" value="Genomic_DNA"/>
</dbReference>
<keyword evidence="1" id="KW-0812">Transmembrane</keyword>
<evidence type="ECO:0000313" key="2">
    <source>
        <dbReference type="EMBL" id="DAF94969.1"/>
    </source>
</evidence>
<accession>A0A8S5UKE1</accession>
<evidence type="ECO:0000256" key="1">
    <source>
        <dbReference type="SAM" id="Phobius"/>
    </source>
</evidence>
<sequence>MNAITKKVVAVMAAVVMAVTAAVSVSADFATVNNFGLFYEVGSNTLTQVNVGDKIPNNNQWSVRWALTGLNPDYTYDIFFDCGFSSAVDCSGNTFSPQSVYYSTQQEYLQGYLFNYPDKYNWNILSNFNGSIEQLSDDRIRFHIYYNYNLSGLKLSQLQLAFAFKCYNWPGTMINLTYMSQGVGAYYDPGGDTYSQLIYEYGQDNPLPDVKDIKDQGNAMSSAEAAVRDKSDNLVASVESDWSAMQSTAKAGVTSLQPAAATVNSAFGLVMDELPDEVKILFVAIPILLFIGWLIGRVRE</sequence>
<protein>
    <submittedName>
        <fullName evidence="2">Uncharacterized protein</fullName>
    </submittedName>
</protein>
<feature type="transmembrane region" description="Helical" evidence="1">
    <location>
        <begin position="278"/>
        <end position="296"/>
    </location>
</feature>
<reference evidence="2" key="1">
    <citation type="journal article" date="2021" name="Proc. Natl. Acad. Sci. U.S.A.">
        <title>A Catalog of Tens of Thousands of Viruses from Human Metagenomes Reveals Hidden Associations with Chronic Diseases.</title>
        <authorList>
            <person name="Tisza M.J."/>
            <person name="Buck C.B."/>
        </authorList>
    </citation>
    <scope>NUCLEOTIDE SEQUENCE</scope>
    <source>
        <strain evidence="2">Ct4fI15</strain>
    </source>
</reference>
<organism evidence="2">
    <name type="scientific">Inoviridae sp. ct4fI15</name>
    <dbReference type="NCBI Taxonomy" id="2825776"/>
    <lineage>
        <taxon>Viruses</taxon>
        <taxon>Monodnaviria</taxon>
        <taxon>Loebvirae</taxon>
        <taxon>Hofneiviricota</taxon>
        <taxon>Faserviricetes</taxon>
        <taxon>Tubulavirales</taxon>
        <taxon>Inoviridae</taxon>
    </lineage>
</organism>
<proteinExistence type="predicted"/>
<keyword evidence="1" id="KW-1133">Transmembrane helix</keyword>